<dbReference type="STRING" id="1278311.GCA_000428705_00547"/>
<evidence type="ECO:0000313" key="4">
    <source>
        <dbReference type="Proteomes" id="UP000289841"/>
    </source>
</evidence>
<evidence type="ECO:0000313" key="3">
    <source>
        <dbReference type="EMBL" id="VEU80557.1"/>
    </source>
</evidence>
<keyword evidence="1" id="KW-1133">Transmembrane helix</keyword>
<organism evidence="3 4">
    <name type="scientific">Haploplasma axanthum</name>
    <name type="common">Acholeplasma axanthum</name>
    <dbReference type="NCBI Taxonomy" id="29552"/>
    <lineage>
        <taxon>Bacteria</taxon>
        <taxon>Bacillati</taxon>
        <taxon>Mycoplasmatota</taxon>
        <taxon>Mollicutes</taxon>
        <taxon>Acholeplasmatales</taxon>
        <taxon>Acholeplasmataceae</taxon>
        <taxon>Haploplasma</taxon>
    </lineage>
</organism>
<dbReference type="GO" id="GO:0008235">
    <property type="term" value="F:metalloexopeptidase activity"/>
    <property type="evidence" value="ECO:0007669"/>
    <property type="project" value="InterPro"/>
</dbReference>
<accession>A0A449BDR2</accession>
<dbReference type="KEGG" id="aaxa:NCTC10138_00933"/>
<proteinExistence type="predicted"/>
<dbReference type="Gene3D" id="3.40.630.10">
    <property type="entry name" value="Zn peptidases"/>
    <property type="match status" value="1"/>
</dbReference>
<evidence type="ECO:0000259" key="2">
    <source>
        <dbReference type="Pfam" id="PF04389"/>
    </source>
</evidence>
<feature type="transmembrane region" description="Helical" evidence="1">
    <location>
        <begin position="104"/>
        <end position="124"/>
    </location>
</feature>
<keyword evidence="4" id="KW-1185">Reference proteome</keyword>
<dbReference type="GO" id="GO:0006508">
    <property type="term" value="P:proteolysis"/>
    <property type="evidence" value="ECO:0007669"/>
    <property type="project" value="InterPro"/>
</dbReference>
<dbReference type="InterPro" id="IPR007484">
    <property type="entry name" value="Peptidase_M28"/>
</dbReference>
<dbReference type="InterPro" id="IPR045175">
    <property type="entry name" value="M28_fam"/>
</dbReference>
<dbReference type="PANTHER" id="PTHR12147:SF26">
    <property type="entry name" value="PEPTIDASE M28 DOMAIN-CONTAINING PROTEIN"/>
    <property type="match status" value="1"/>
</dbReference>
<reference evidence="3 4" key="1">
    <citation type="submission" date="2019-01" db="EMBL/GenBank/DDBJ databases">
        <authorList>
            <consortium name="Pathogen Informatics"/>
        </authorList>
    </citation>
    <scope>NUCLEOTIDE SEQUENCE [LARGE SCALE GENOMIC DNA]</scope>
    <source>
        <strain evidence="3 4">NCTC10138</strain>
    </source>
</reference>
<dbReference type="EMBL" id="LR215048">
    <property type="protein sequence ID" value="VEU80557.1"/>
    <property type="molecule type" value="Genomic_DNA"/>
</dbReference>
<name>A0A449BDR2_HAPAX</name>
<dbReference type="OrthoDB" id="9762302at2"/>
<feature type="transmembrane region" description="Helical" evidence="1">
    <location>
        <begin position="205"/>
        <end position="225"/>
    </location>
</feature>
<feature type="domain" description="Peptidase M28" evidence="2">
    <location>
        <begin position="230"/>
        <end position="405"/>
    </location>
</feature>
<dbReference type="Pfam" id="PF04389">
    <property type="entry name" value="Peptidase_M28"/>
    <property type="match status" value="1"/>
</dbReference>
<protein>
    <submittedName>
        <fullName evidence="3">Peptidase family M28</fullName>
    </submittedName>
</protein>
<keyword evidence="1" id="KW-0812">Transmembrane</keyword>
<dbReference type="SUPFAM" id="SSF53187">
    <property type="entry name" value="Zn-dependent exopeptidases"/>
    <property type="match status" value="1"/>
</dbReference>
<feature type="transmembrane region" description="Helical" evidence="1">
    <location>
        <begin position="182"/>
        <end position="199"/>
    </location>
</feature>
<sequence>MYTRLTTIIINRVYKRKMNLEKLTNEVFKETDEIINEFGPRLAGTKSDEKAALFLHDKAKKFSDKSHIEEFNINKGAFFGWINILVINFTAGVVLIWFNLYLYAAILSLLSVIILIVQFIFYLPMIDFLFPKRKAHNVHGIIEPKGEVKQQVIISGHHDSAPVFNFFIHQPNLYNLRTTGSIGLVILMFVTTLVAYFLKIETFNFILNIVLSAGLLLVLQMWFFVSKKHATPGAGDNLIATNVAFKIGEYFFNEKKNGNGLKNTRIIFASFDAEEEGLRGARAFVKKNKKMLTETKTYVLNADCLYDEKELFFLTSDLNDTVKLDDKLISSLLKTADKLNLKIKTQKQALLTGGTDAAEFGKAGISATTLIGMPWTNSNRSPLYHTPNDVTSNVNKQVVTDTLNLYITFIKDND</sequence>
<dbReference type="AlphaFoldDB" id="A0A449BDR2"/>
<keyword evidence="1" id="KW-0472">Membrane</keyword>
<dbReference type="PANTHER" id="PTHR12147">
    <property type="entry name" value="METALLOPEPTIDASE M28 FAMILY MEMBER"/>
    <property type="match status" value="1"/>
</dbReference>
<feature type="transmembrane region" description="Helical" evidence="1">
    <location>
        <begin position="78"/>
        <end position="98"/>
    </location>
</feature>
<evidence type="ECO:0000256" key="1">
    <source>
        <dbReference type="SAM" id="Phobius"/>
    </source>
</evidence>
<gene>
    <name evidence="3" type="ORF">NCTC10138_00933</name>
</gene>
<dbReference type="Proteomes" id="UP000289841">
    <property type="component" value="Chromosome"/>
</dbReference>